<proteinExistence type="inferred from homology"/>
<comment type="caution">
    <text evidence="6">The sequence shown here is derived from an EMBL/GenBank/DDBJ whole genome shotgun (WGS) entry which is preliminary data.</text>
</comment>
<feature type="domain" description="Pyruvate carboxyltransferase" evidence="5">
    <location>
        <begin position="1"/>
        <end position="136"/>
    </location>
</feature>
<organism evidence="6 7">
    <name type="scientific">miscellaneous Crenarchaeota group-1 archaeon SG8-32-1</name>
    <dbReference type="NCBI Taxonomy" id="1685124"/>
    <lineage>
        <taxon>Archaea</taxon>
        <taxon>Candidatus Bathyarchaeota</taxon>
        <taxon>MCG-1</taxon>
    </lineage>
</organism>
<dbReference type="EMBL" id="LFWU01000035">
    <property type="protein sequence ID" value="KON33239.1"/>
    <property type="molecule type" value="Genomic_DNA"/>
</dbReference>
<dbReference type="Pfam" id="PF00682">
    <property type="entry name" value="HMGL-like"/>
    <property type="match status" value="1"/>
</dbReference>
<reference evidence="6 7" key="1">
    <citation type="submission" date="2015-06" db="EMBL/GenBank/DDBJ databases">
        <title>New insights into the roles of widespread benthic archaea in carbon and nitrogen cycling.</title>
        <authorList>
            <person name="Lazar C.S."/>
            <person name="Baker B.J."/>
            <person name="Seitz K.W."/>
            <person name="Hyde A.S."/>
            <person name="Dick G.J."/>
            <person name="Hinrichs K.-U."/>
            <person name="Teske A.P."/>
        </authorList>
    </citation>
    <scope>NUCLEOTIDE SEQUENCE [LARGE SCALE GENOMIC DNA]</scope>
    <source>
        <strain evidence="6">SG8-32-1</strain>
    </source>
</reference>
<dbReference type="PROSITE" id="PS00816">
    <property type="entry name" value="AIPM_HOMOCIT_SYNTH_2"/>
    <property type="match status" value="1"/>
</dbReference>
<dbReference type="Pfam" id="PF22617">
    <property type="entry name" value="HCS_D2"/>
    <property type="match status" value="1"/>
</dbReference>
<keyword evidence="4" id="KW-0100">Branched-chain amino acid biosynthesis</keyword>
<dbReference type="InterPro" id="IPR036230">
    <property type="entry name" value="LeuA_allosteric_dom_sf"/>
</dbReference>
<dbReference type="SUPFAM" id="SSF51569">
    <property type="entry name" value="Aldolase"/>
    <property type="match status" value="1"/>
</dbReference>
<dbReference type="InterPro" id="IPR002034">
    <property type="entry name" value="AIPM/Hcit_synth_CS"/>
</dbReference>
<keyword evidence="3" id="KW-0808">Transferase</keyword>
<evidence type="ECO:0000313" key="7">
    <source>
        <dbReference type="Proteomes" id="UP000037237"/>
    </source>
</evidence>
<dbReference type="GO" id="GO:0009098">
    <property type="term" value="P:L-leucine biosynthetic process"/>
    <property type="evidence" value="ECO:0007669"/>
    <property type="project" value="InterPro"/>
</dbReference>
<dbReference type="AlphaFoldDB" id="A0A0M0BXP7"/>
<feature type="non-terminal residue" evidence="6">
    <location>
        <position position="1"/>
    </location>
</feature>
<evidence type="ECO:0000313" key="6">
    <source>
        <dbReference type="EMBL" id="KON33239.1"/>
    </source>
</evidence>
<dbReference type="InterPro" id="IPR054691">
    <property type="entry name" value="LeuA/HCS_post-cat"/>
</dbReference>
<dbReference type="InterPro" id="IPR000891">
    <property type="entry name" value="PYR_CT"/>
</dbReference>
<gene>
    <name evidence="6" type="ORF">AC477_01745</name>
</gene>
<comment type="similarity">
    <text evidence="1">Belongs to the alpha-IPM synthase/homocitrate synthase family.</text>
</comment>
<dbReference type="InterPro" id="IPR013709">
    <property type="entry name" value="2-isopropylmalate_synth_dimer"/>
</dbReference>
<protein>
    <submittedName>
        <fullName evidence="6">Citramalate synthase</fullName>
    </submittedName>
</protein>
<evidence type="ECO:0000256" key="4">
    <source>
        <dbReference type="ARBA" id="ARBA00023304"/>
    </source>
</evidence>
<dbReference type="Gene3D" id="3.30.160.270">
    <property type="match status" value="1"/>
</dbReference>
<dbReference type="Pfam" id="PF08502">
    <property type="entry name" value="LeuA_dimer"/>
    <property type="match status" value="1"/>
</dbReference>
<accession>A0A0M0BXP7</accession>
<dbReference type="Proteomes" id="UP000037237">
    <property type="component" value="Unassembled WGS sequence"/>
</dbReference>
<dbReference type="GO" id="GO:0003852">
    <property type="term" value="F:2-isopropylmalate synthase activity"/>
    <property type="evidence" value="ECO:0007669"/>
    <property type="project" value="InterPro"/>
</dbReference>
<dbReference type="PANTHER" id="PTHR42880:SF2">
    <property type="entry name" value="(R)-CITRAMALATE SYNTHASE CIMA"/>
    <property type="match status" value="1"/>
</dbReference>
<name>A0A0M0BXP7_9ARCH</name>
<dbReference type="PATRIC" id="fig|1685124.3.peg.278"/>
<dbReference type="PANTHER" id="PTHR42880">
    <property type="entry name" value="HOMOCITRATE SYNTHASE"/>
    <property type="match status" value="1"/>
</dbReference>
<evidence type="ECO:0000256" key="3">
    <source>
        <dbReference type="ARBA" id="ARBA00022679"/>
    </source>
</evidence>
<dbReference type="FunFam" id="1.10.238.260:FF:000001">
    <property type="entry name" value="2-isopropylmalate synthase"/>
    <property type="match status" value="1"/>
</dbReference>
<sequence>TQYAKDHGLTVELSAEDATRSDLEFLTRMFKSGVAAGADRLCPCDTVGVLIPERTSVLYFELKKRIPNIPLSVHCHDDFGLALANSIIALKSGADQAHVTMNGLGERAGNASLEELAVVLKAQYQVDLDIKTELIYETSRLVSRITDFPLQPNKAIVGENAFVHESGMHTHGILANPSTYEPFMPSMIGRTRRIASGKHSGSTGIRASLKEMGIEPNAEQLKEIFLRVKNIGDKGKRVADSDLQAIAEVVMGLPTIRPIKLEEITVVTGSRVTSTASVRLNVNDKILTEAATGVGPVDAAINAIKKAVGIVEPIQLENYSVKAITGGTNAVTEVAVSLSKGDRKSTAAGVNEDIVIASVEAMLSGMNVLMRNYNTNNLKEKS</sequence>
<dbReference type="Gene3D" id="1.10.238.260">
    <property type="match status" value="1"/>
</dbReference>
<evidence type="ECO:0000256" key="2">
    <source>
        <dbReference type="ARBA" id="ARBA00022605"/>
    </source>
</evidence>
<evidence type="ECO:0000259" key="5">
    <source>
        <dbReference type="PROSITE" id="PS50991"/>
    </source>
</evidence>
<dbReference type="Gene3D" id="3.20.20.70">
    <property type="entry name" value="Aldolase class I"/>
    <property type="match status" value="1"/>
</dbReference>
<dbReference type="SMART" id="SM00917">
    <property type="entry name" value="LeuA_dimer"/>
    <property type="match status" value="1"/>
</dbReference>
<dbReference type="InterPro" id="IPR013785">
    <property type="entry name" value="Aldolase_TIM"/>
</dbReference>
<dbReference type="PROSITE" id="PS50991">
    <property type="entry name" value="PYR_CT"/>
    <property type="match status" value="1"/>
</dbReference>
<dbReference type="SUPFAM" id="SSF110921">
    <property type="entry name" value="2-isopropylmalate synthase LeuA, allosteric (dimerisation) domain"/>
    <property type="match status" value="1"/>
</dbReference>
<keyword evidence="2" id="KW-0028">Amino-acid biosynthesis</keyword>
<evidence type="ECO:0000256" key="1">
    <source>
        <dbReference type="ARBA" id="ARBA00006154"/>
    </source>
</evidence>